<dbReference type="Proteomes" id="UP000003553">
    <property type="component" value="Unassembled WGS sequence"/>
</dbReference>
<evidence type="ECO:0000313" key="2">
    <source>
        <dbReference type="Proteomes" id="UP000003553"/>
    </source>
</evidence>
<keyword evidence="2" id="KW-1185">Reference proteome</keyword>
<sequence>MTEYEIWACAARLNHLEEVAHTQRHIEATVSVRVAPSSPVDA</sequence>
<protein>
    <submittedName>
        <fullName evidence="1">Uncharacterized protein</fullName>
    </submittedName>
</protein>
<dbReference type="AlphaFoldDB" id="A7B8U9"/>
<comment type="caution">
    <text evidence="1">The sequence shown here is derived from an EMBL/GenBank/DDBJ whole genome shotgun (WGS) entry which is preliminary data.</text>
</comment>
<dbReference type="EMBL" id="AAYI02000004">
    <property type="protein sequence ID" value="EDN79623.1"/>
    <property type="molecule type" value="Genomic_DNA"/>
</dbReference>
<accession>A7B8U9</accession>
<gene>
    <name evidence="1" type="ORF">ACTODO_00048</name>
</gene>
<dbReference type="HOGENOM" id="CLU_3246061_0_0_11"/>
<evidence type="ECO:0000313" key="1">
    <source>
        <dbReference type="EMBL" id="EDN79623.1"/>
    </source>
</evidence>
<name>A7B8U9_9ACTO</name>
<organism evidence="1 2">
    <name type="scientific">Schaalia dentiphila ATCC 17982</name>
    <dbReference type="NCBI Taxonomy" id="411466"/>
    <lineage>
        <taxon>Bacteria</taxon>
        <taxon>Bacillati</taxon>
        <taxon>Actinomycetota</taxon>
        <taxon>Actinomycetes</taxon>
        <taxon>Actinomycetales</taxon>
        <taxon>Actinomycetaceae</taxon>
        <taxon>Schaalia</taxon>
        <taxon>Schaalia dentiphila</taxon>
    </lineage>
</organism>
<reference evidence="1" key="2">
    <citation type="submission" date="2015-05" db="EMBL/GenBank/DDBJ databases">
        <title>Draft genome sequence of Actinomyces odontolyticus (ATCC 17982).</title>
        <authorList>
            <person name="Sudarsanam P."/>
            <person name="Ley R."/>
            <person name="Guruge J."/>
            <person name="Turnbaugh P.J."/>
            <person name="Mahowald M."/>
            <person name="Liep D."/>
            <person name="Gordon J."/>
        </authorList>
    </citation>
    <scope>NUCLEOTIDE SEQUENCE</scope>
    <source>
        <strain evidence="1">ATCC 17982</strain>
    </source>
</reference>
<proteinExistence type="predicted"/>
<reference evidence="1" key="1">
    <citation type="submission" date="2007-04" db="EMBL/GenBank/DDBJ databases">
        <authorList>
            <person name="Fulton L."/>
            <person name="Clifton S."/>
            <person name="Fulton B."/>
            <person name="Xu J."/>
            <person name="Minx P."/>
            <person name="Pepin K.H."/>
            <person name="Johnson M."/>
            <person name="Thiruvilangam P."/>
            <person name="Bhonagiri V."/>
            <person name="Nash W.E."/>
            <person name="Mardis E.R."/>
            <person name="Wilson R.K."/>
        </authorList>
    </citation>
    <scope>NUCLEOTIDE SEQUENCE [LARGE SCALE GENOMIC DNA]</scope>
    <source>
        <strain evidence="1">ATCC 17982</strain>
    </source>
</reference>